<proteinExistence type="predicted"/>
<keyword evidence="1" id="KW-0472">Membrane</keyword>
<dbReference type="AlphaFoldDB" id="A0A1G6LMI2"/>
<evidence type="ECO:0000313" key="3">
    <source>
        <dbReference type="Proteomes" id="UP000199387"/>
    </source>
</evidence>
<keyword evidence="1" id="KW-0812">Transmembrane</keyword>
<keyword evidence="1" id="KW-1133">Transmembrane helix</keyword>
<dbReference type="InterPro" id="IPR020144">
    <property type="entry name" value="SpoVAB"/>
</dbReference>
<keyword evidence="3" id="KW-1185">Reference proteome</keyword>
<evidence type="ECO:0000313" key="2">
    <source>
        <dbReference type="EMBL" id="SDC44399.1"/>
    </source>
</evidence>
<protein>
    <submittedName>
        <fullName evidence="2">Stage V sporulation protein AB</fullName>
    </submittedName>
</protein>
<reference evidence="2 3" key="1">
    <citation type="submission" date="2016-10" db="EMBL/GenBank/DDBJ databases">
        <authorList>
            <person name="de Groot N.N."/>
        </authorList>
    </citation>
    <scope>NUCLEOTIDE SEQUENCE [LARGE SCALE GENOMIC DNA]</scope>
    <source>
        <strain evidence="2 3">DSM 45514</strain>
    </source>
</reference>
<feature type="transmembrane region" description="Helical" evidence="1">
    <location>
        <begin position="116"/>
        <end position="137"/>
    </location>
</feature>
<feature type="transmembrane region" description="Helical" evidence="1">
    <location>
        <begin position="52"/>
        <end position="74"/>
    </location>
</feature>
<evidence type="ECO:0000256" key="1">
    <source>
        <dbReference type="SAM" id="Phobius"/>
    </source>
</evidence>
<dbReference type="EMBL" id="FMZA01000008">
    <property type="protein sequence ID" value="SDC44399.1"/>
    <property type="molecule type" value="Genomic_DNA"/>
</dbReference>
<gene>
    <name evidence="2" type="ORF">SAMN04488112_10834</name>
</gene>
<feature type="transmembrane region" description="Helical" evidence="1">
    <location>
        <begin position="6"/>
        <end position="31"/>
    </location>
</feature>
<name>A0A1G6LMI2_9BACL</name>
<dbReference type="Proteomes" id="UP000199387">
    <property type="component" value="Unassembled WGS sequence"/>
</dbReference>
<dbReference type="OrthoDB" id="9790504at2"/>
<organism evidence="2 3">
    <name type="scientific">Melghirimyces thermohalophilus</name>
    <dbReference type="NCBI Taxonomy" id="1236220"/>
    <lineage>
        <taxon>Bacteria</taxon>
        <taxon>Bacillati</taxon>
        <taxon>Bacillota</taxon>
        <taxon>Bacilli</taxon>
        <taxon>Bacillales</taxon>
        <taxon>Thermoactinomycetaceae</taxon>
        <taxon>Melghirimyces</taxon>
    </lineage>
</organism>
<sequence length="138" mass="15105">MSLLDSFLLAFIGLAGGVAVGSGFVAFLTVLDIVPRLTAMTRTRKRVPWYETALVMGALLFTLADFRGWIFSLLPVATGFIGLLCGTFVGFLTGALTEVVNVLPILAKRIRMESRIFWLLMAMVLGKVAGSLFQWLIF</sequence>
<dbReference type="STRING" id="1236220.SAMN04488112_10834"/>
<dbReference type="Pfam" id="PF13782">
    <property type="entry name" value="SpoVAB"/>
    <property type="match status" value="1"/>
</dbReference>
<feature type="transmembrane region" description="Helical" evidence="1">
    <location>
        <begin position="80"/>
        <end position="104"/>
    </location>
</feature>
<accession>A0A1G6LMI2</accession>
<dbReference type="RefSeq" id="WP_091568374.1">
    <property type="nucleotide sequence ID" value="NZ_FMZA01000008.1"/>
</dbReference>